<dbReference type="EMBL" id="JBFSEQ010000074">
    <property type="protein sequence ID" value="KAL2761310.1"/>
    <property type="molecule type" value="Genomic_DNA"/>
</dbReference>
<reference evidence="4 5" key="1">
    <citation type="journal article" date="2024" name="G3 (Bethesda)">
        <title>A hybrid genome assembly of the endangered aye-aye (Daubentonia madagascariensis).</title>
        <authorList>
            <person name="Versoza C.J."/>
            <person name="Pfeifer S.P."/>
        </authorList>
    </citation>
    <scope>NUCLEOTIDE SEQUENCE [LARGE SCALE GENOMIC DNA]</scope>
    <source>
        <strain evidence="4">6821</strain>
    </source>
</reference>
<keyword evidence="5" id="KW-1185">Reference proteome</keyword>
<dbReference type="PANTHER" id="PTHR11736:SF153">
    <property type="entry name" value="MELANOMA-ASSOCIATED ANTIGEN 10"/>
    <property type="match status" value="1"/>
</dbReference>
<dbReference type="SMART" id="SM01392">
    <property type="entry name" value="MAGE_N"/>
    <property type="match status" value="1"/>
</dbReference>
<sequence>MPHRRHHHQHRSQRRRLQEGLQAQREVQGLVGAQAARAQEEGAAASSSTVIPGTLEEGPAAATPSPPRSPQRASSSPTDLAPTPGQHSNEGSSNQEEEGPSTSQDPADRGSLLREALQEKMSDLVYFLLLKYRIKEPITKAEMLNIVIKDYEDHFPEIFREASDCMQLVFGVDVKEVDPAGHSYILVTSVGLTYNEELNDVQSMPKVGLLIIVLGLIFLEGNCAPEEVIWEVLGLIGVHAGREHFIYGEPQRLITHDWVQEGYLEYRRVPNSDRARYEFLWGPRAHAETTKMKVLEYVAKISGSDPRSFPLLYEEALRDEEEGA</sequence>
<keyword evidence="1" id="KW-0825">Tumor antigen</keyword>
<dbReference type="InterPro" id="IPR021072">
    <property type="entry name" value="MAGE_N"/>
</dbReference>
<dbReference type="Gene3D" id="1.10.10.1200">
    <property type="entry name" value="MAGE homology domain, winged helix WH1 motif"/>
    <property type="match status" value="1"/>
</dbReference>
<evidence type="ECO:0000256" key="1">
    <source>
        <dbReference type="ARBA" id="ARBA00084104"/>
    </source>
</evidence>
<feature type="compositionally biased region" description="Low complexity" evidence="2">
    <location>
        <begin position="32"/>
        <end position="45"/>
    </location>
</feature>
<dbReference type="EMBL" id="JBFSEQ010000074">
    <property type="protein sequence ID" value="KAL2761309.1"/>
    <property type="molecule type" value="Genomic_DNA"/>
</dbReference>
<feature type="compositionally biased region" description="Basic residues" evidence="2">
    <location>
        <begin position="1"/>
        <end position="15"/>
    </location>
</feature>
<evidence type="ECO:0000259" key="3">
    <source>
        <dbReference type="PROSITE" id="PS50838"/>
    </source>
</evidence>
<protein>
    <submittedName>
        <fullName evidence="4">Melanoma-associated antigen 4</fullName>
    </submittedName>
</protein>
<dbReference type="Pfam" id="PF01454">
    <property type="entry name" value="MAGE"/>
    <property type="match status" value="1"/>
</dbReference>
<dbReference type="PROSITE" id="PS50838">
    <property type="entry name" value="MAGE"/>
    <property type="match status" value="1"/>
</dbReference>
<feature type="domain" description="MAGE" evidence="3">
    <location>
        <begin position="117"/>
        <end position="316"/>
    </location>
</feature>
<dbReference type="PANTHER" id="PTHR11736">
    <property type="entry name" value="MELANOMA-ASSOCIATED ANTIGEN MAGE ANTIGEN"/>
    <property type="match status" value="1"/>
</dbReference>
<name>A0ABD2D3U7_DAUMA</name>
<evidence type="ECO:0000313" key="4">
    <source>
        <dbReference type="EMBL" id="KAL2761311.1"/>
    </source>
</evidence>
<gene>
    <name evidence="4" type="ORF">WCI35_032611</name>
</gene>
<dbReference type="Pfam" id="PF12440">
    <property type="entry name" value="MAGE_N"/>
    <property type="match status" value="1"/>
</dbReference>
<feature type="region of interest" description="Disordered" evidence="2">
    <location>
        <begin position="1"/>
        <end position="109"/>
    </location>
</feature>
<evidence type="ECO:0000313" key="5">
    <source>
        <dbReference type="Proteomes" id="UP001610411"/>
    </source>
</evidence>
<dbReference type="InterPro" id="IPR041899">
    <property type="entry name" value="MAGE_WH2"/>
</dbReference>
<dbReference type="FunFam" id="1.10.10.1210:FF:000001">
    <property type="entry name" value="melanoma-associated antigen D1"/>
    <property type="match status" value="1"/>
</dbReference>
<dbReference type="Gene3D" id="1.10.10.1210">
    <property type="entry name" value="MAGE homology domain, winged helix WH2 motif"/>
    <property type="match status" value="1"/>
</dbReference>
<accession>A0ABD2D3U7</accession>
<dbReference type="InterPro" id="IPR041898">
    <property type="entry name" value="MAGE_WH1"/>
</dbReference>
<dbReference type="SMART" id="SM01373">
    <property type="entry name" value="MAGE"/>
    <property type="match status" value="1"/>
</dbReference>
<proteinExistence type="predicted"/>
<dbReference type="InterPro" id="IPR002190">
    <property type="entry name" value="MHD_dom"/>
</dbReference>
<dbReference type="InterPro" id="IPR037445">
    <property type="entry name" value="MAGE"/>
</dbReference>
<comment type="caution">
    <text evidence="4">The sequence shown here is derived from an EMBL/GenBank/DDBJ whole genome shotgun (WGS) entry which is preliminary data.</text>
</comment>
<dbReference type="Proteomes" id="UP001610411">
    <property type="component" value="Unassembled WGS sequence"/>
</dbReference>
<organism evidence="4 5">
    <name type="scientific">Daubentonia madagascariensis</name>
    <name type="common">Aye-aye</name>
    <name type="synonym">Sciurus madagascariensis</name>
    <dbReference type="NCBI Taxonomy" id="31869"/>
    <lineage>
        <taxon>Eukaryota</taxon>
        <taxon>Metazoa</taxon>
        <taxon>Chordata</taxon>
        <taxon>Craniata</taxon>
        <taxon>Vertebrata</taxon>
        <taxon>Euteleostomi</taxon>
        <taxon>Mammalia</taxon>
        <taxon>Eutheria</taxon>
        <taxon>Euarchontoglires</taxon>
        <taxon>Primates</taxon>
        <taxon>Strepsirrhini</taxon>
        <taxon>Chiromyiformes</taxon>
        <taxon>Daubentoniidae</taxon>
        <taxon>Daubentonia</taxon>
    </lineage>
</organism>
<dbReference type="EMBL" id="JBFSEQ010000074">
    <property type="protein sequence ID" value="KAL2761311.1"/>
    <property type="molecule type" value="Genomic_DNA"/>
</dbReference>
<dbReference type="AlphaFoldDB" id="A0ABD2D3U7"/>
<evidence type="ECO:0000256" key="2">
    <source>
        <dbReference type="SAM" id="MobiDB-lite"/>
    </source>
</evidence>
<dbReference type="FunFam" id="1.10.10.1200:FF:000002">
    <property type="entry name" value="MAGE family member A11"/>
    <property type="match status" value="1"/>
</dbReference>